<feature type="domain" description="ABC transporter" evidence="6">
    <location>
        <begin position="5"/>
        <end position="207"/>
    </location>
</feature>
<dbReference type="InterPro" id="IPR052156">
    <property type="entry name" value="BCAA_Transport_ATP-bd_LivF"/>
</dbReference>
<dbReference type="InterPro" id="IPR003593">
    <property type="entry name" value="AAA+_ATPase"/>
</dbReference>
<evidence type="ECO:0000313" key="7">
    <source>
        <dbReference type="EMBL" id="SVE18440.1"/>
    </source>
</evidence>
<evidence type="ECO:0000256" key="4">
    <source>
        <dbReference type="ARBA" id="ARBA00022840"/>
    </source>
</evidence>
<evidence type="ECO:0000256" key="3">
    <source>
        <dbReference type="ARBA" id="ARBA00022741"/>
    </source>
</evidence>
<keyword evidence="5" id="KW-0029">Amino-acid transport</keyword>
<accession>A0A383BF73</accession>
<evidence type="ECO:0000256" key="1">
    <source>
        <dbReference type="ARBA" id="ARBA00005417"/>
    </source>
</evidence>
<name>A0A383BF73_9ZZZZ</name>
<keyword evidence="4" id="KW-0067">ATP-binding</keyword>
<organism evidence="7">
    <name type="scientific">marine metagenome</name>
    <dbReference type="NCBI Taxonomy" id="408172"/>
    <lineage>
        <taxon>unclassified sequences</taxon>
        <taxon>metagenomes</taxon>
        <taxon>ecological metagenomes</taxon>
    </lineage>
</organism>
<protein>
    <recommendedName>
        <fullName evidence="6">ABC transporter domain-containing protein</fullName>
    </recommendedName>
</protein>
<dbReference type="PANTHER" id="PTHR43820:SF4">
    <property type="entry name" value="HIGH-AFFINITY BRANCHED-CHAIN AMINO ACID TRANSPORT ATP-BINDING PROTEIN LIVF"/>
    <property type="match status" value="1"/>
</dbReference>
<feature type="non-terminal residue" evidence="7">
    <location>
        <position position="1"/>
    </location>
</feature>
<keyword evidence="3" id="KW-0547">Nucleotide-binding</keyword>
<gene>
    <name evidence="7" type="ORF">METZ01_LOCUS471294</name>
</gene>
<dbReference type="Gene3D" id="3.40.50.300">
    <property type="entry name" value="P-loop containing nucleotide triphosphate hydrolases"/>
    <property type="match status" value="1"/>
</dbReference>
<dbReference type="AlphaFoldDB" id="A0A383BF73"/>
<dbReference type="GO" id="GO:0015807">
    <property type="term" value="P:L-amino acid transport"/>
    <property type="evidence" value="ECO:0007669"/>
    <property type="project" value="TreeGrafter"/>
</dbReference>
<dbReference type="EMBL" id="UINC01199830">
    <property type="protein sequence ID" value="SVE18440.1"/>
    <property type="molecule type" value="Genomic_DNA"/>
</dbReference>
<keyword evidence="2" id="KW-0813">Transport</keyword>
<sequence>VHSLLQVKDLNTGYGYGPDIIHDFSFSIEKKEQKCIIGPNGAGKSTLLKAIAGILKPRSGEIVFDGEKISGKEAYQIMRLGICFLPQERAIFPNMTVAENLRMCAYSIKNKQTAEIRIREAIDMFPVLGQRLHQLAGTMSGGQQQQLVYARAFTIKPKIILIDEPSLGLAPALVEQTFEHIKQIASSGIAALLVEQNAFRGLQTAEYG</sequence>
<dbReference type="InterPro" id="IPR027417">
    <property type="entry name" value="P-loop_NTPase"/>
</dbReference>
<dbReference type="PROSITE" id="PS50893">
    <property type="entry name" value="ABC_TRANSPORTER_2"/>
    <property type="match status" value="1"/>
</dbReference>
<feature type="non-terminal residue" evidence="7">
    <location>
        <position position="208"/>
    </location>
</feature>
<evidence type="ECO:0000256" key="5">
    <source>
        <dbReference type="ARBA" id="ARBA00022970"/>
    </source>
</evidence>
<dbReference type="PANTHER" id="PTHR43820">
    <property type="entry name" value="HIGH-AFFINITY BRANCHED-CHAIN AMINO ACID TRANSPORT ATP-BINDING PROTEIN LIVF"/>
    <property type="match status" value="1"/>
</dbReference>
<proteinExistence type="inferred from homology"/>
<comment type="similarity">
    <text evidence="1">Belongs to the ABC transporter superfamily.</text>
</comment>
<dbReference type="GO" id="GO:0005524">
    <property type="term" value="F:ATP binding"/>
    <property type="evidence" value="ECO:0007669"/>
    <property type="project" value="UniProtKB-KW"/>
</dbReference>
<evidence type="ECO:0000256" key="2">
    <source>
        <dbReference type="ARBA" id="ARBA00022448"/>
    </source>
</evidence>
<dbReference type="CDD" id="cd03224">
    <property type="entry name" value="ABC_TM1139_LivF_branched"/>
    <property type="match status" value="1"/>
</dbReference>
<dbReference type="SUPFAM" id="SSF52540">
    <property type="entry name" value="P-loop containing nucleoside triphosphate hydrolases"/>
    <property type="match status" value="1"/>
</dbReference>
<reference evidence="7" key="1">
    <citation type="submission" date="2018-05" db="EMBL/GenBank/DDBJ databases">
        <authorList>
            <person name="Lanie J.A."/>
            <person name="Ng W.-L."/>
            <person name="Kazmierczak K.M."/>
            <person name="Andrzejewski T.M."/>
            <person name="Davidsen T.M."/>
            <person name="Wayne K.J."/>
            <person name="Tettelin H."/>
            <person name="Glass J.I."/>
            <person name="Rusch D."/>
            <person name="Podicherti R."/>
            <person name="Tsui H.-C.T."/>
            <person name="Winkler M.E."/>
        </authorList>
    </citation>
    <scope>NUCLEOTIDE SEQUENCE</scope>
</reference>
<dbReference type="InterPro" id="IPR003439">
    <property type="entry name" value="ABC_transporter-like_ATP-bd"/>
</dbReference>
<dbReference type="Pfam" id="PF00005">
    <property type="entry name" value="ABC_tran"/>
    <property type="match status" value="1"/>
</dbReference>
<dbReference type="SMART" id="SM00382">
    <property type="entry name" value="AAA"/>
    <property type="match status" value="1"/>
</dbReference>
<dbReference type="GO" id="GO:0015658">
    <property type="term" value="F:branched-chain amino acid transmembrane transporter activity"/>
    <property type="evidence" value="ECO:0007669"/>
    <property type="project" value="TreeGrafter"/>
</dbReference>
<evidence type="ECO:0000259" key="6">
    <source>
        <dbReference type="PROSITE" id="PS50893"/>
    </source>
</evidence>
<dbReference type="GO" id="GO:0016887">
    <property type="term" value="F:ATP hydrolysis activity"/>
    <property type="evidence" value="ECO:0007669"/>
    <property type="project" value="InterPro"/>
</dbReference>